<comment type="caution">
    <text evidence="2">The sequence shown here is derived from an EMBL/GenBank/DDBJ whole genome shotgun (WGS) entry which is preliminary data.</text>
</comment>
<dbReference type="AlphaFoldDB" id="A0A1G4BN61"/>
<feature type="region of interest" description="Disordered" evidence="1">
    <location>
        <begin position="1"/>
        <end position="21"/>
    </location>
</feature>
<evidence type="ECO:0000256" key="1">
    <source>
        <dbReference type="SAM" id="MobiDB-lite"/>
    </source>
</evidence>
<dbReference type="EMBL" id="MJBS01000010">
    <property type="protein sequence ID" value="OHF02736.1"/>
    <property type="molecule type" value="Genomic_DNA"/>
</dbReference>
<dbReference type="RefSeq" id="XP_022479874.1">
    <property type="nucleotide sequence ID" value="XM_022613490.1"/>
</dbReference>
<dbReference type="OrthoDB" id="10573342at2759"/>
<protein>
    <submittedName>
        <fullName evidence="2">Uncharacterized protein</fullName>
    </submittedName>
</protein>
<evidence type="ECO:0000313" key="2">
    <source>
        <dbReference type="EMBL" id="OHF02736.1"/>
    </source>
</evidence>
<gene>
    <name evidence="2" type="ORF">CORC01_01837</name>
</gene>
<name>A0A1G4BN61_9PEZI</name>
<organism evidence="2 3">
    <name type="scientific">Colletotrichum orchidophilum</name>
    <dbReference type="NCBI Taxonomy" id="1209926"/>
    <lineage>
        <taxon>Eukaryota</taxon>
        <taxon>Fungi</taxon>
        <taxon>Dikarya</taxon>
        <taxon>Ascomycota</taxon>
        <taxon>Pezizomycotina</taxon>
        <taxon>Sordariomycetes</taxon>
        <taxon>Hypocreomycetidae</taxon>
        <taxon>Glomerellales</taxon>
        <taxon>Glomerellaceae</taxon>
        <taxon>Colletotrichum</taxon>
    </lineage>
</organism>
<dbReference type="Proteomes" id="UP000176998">
    <property type="component" value="Unassembled WGS sequence"/>
</dbReference>
<accession>A0A1G4BN61</accession>
<reference evidence="2 3" key="1">
    <citation type="submission" date="2016-09" db="EMBL/GenBank/DDBJ databases">
        <authorList>
            <person name="Capua I."/>
            <person name="De Benedictis P."/>
            <person name="Joannis T."/>
            <person name="Lombin L.H."/>
            <person name="Cattoli G."/>
        </authorList>
    </citation>
    <scope>NUCLEOTIDE SEQUENCE [LARGE SCALE GENOMIC DNA]</scope>
    <source>
        <strain evidence="2 3">IMI 309357</strain>
    </source>
</reference>
<proteinExistence type="predicted"/>
<keyword evidence="3" id="KW-1185">Reference proteome</keyword>
<dbReference type="GeneID" id="34555000"/>
<sequence>MGAAPSARLAPVQRQSGPRLGIDEQEVCSIPRRHLTPSPETHLVVADNPDHRLAANARHIQPESTELTSNLLNFPERLQHREPSREHGPACCQLWPRGILAALRICLLVASPAYPPFSSLVRQVGSFPLLGFRGQHTTTLFCPNYYTPSFARLSEMACMHSRRDAKEGE</sequence>
<evidence type="ECO:0000313" key="3">
    <source>
        <dbReference type="Proteomes" id="UP000176998"/>
    </source>
</evidence>